<gene>
    <name evidence="1" type="ORF">CALVIDRAFT_543005</name>
</gene>
<keyword evidence="2" id="KW-1185">Reference proteome</keyword>
<sequence>MAYGLQNDQNEALFSARAVLRKRWCTVRPSKLHMPLTAVCIPTSPSHASSKILMRGVHFLVHMMPWPGFNIPTTFEPWWP</sequence>
<dbReference type="EMBL" id="KV417352">
    <property type="protein sequence ID" value="KZO90104.1"/>
    <property type="molecule type" value="Genomic_DNA"/>
</dbReference>
<evidence type="ECO:0000313" key="1">
    <source>
        <dbReference type="EMBL" id="KZO90104.1"/>
    </source>
</evidence>
<accession>A0A167G2D1</accession>
<proteinExistence type="predicted"/>
<reference evidence="1 2" key="1">
    <citation type="journal article" date="2016" name="Mol. Biol. Evol.">
        <title>Comparative Genomics of Early-Diverging Mushroom-Forming Fungi Provides Insights into the Origins of Lignocellulose Decay Capabilities.</title>
        <authorList>
            <person name="Nagy L.G."/>
            <person name="Riley R."/>
            <person name="Tritt A."/>
            <person name="Adam C."/>
            <person name="Daum C."/>
            <person name="Floudas D."/>
            <person name="Sun H."/>
            <person name="Yadav J.S."/>
            <person name="Pangilinan J."/>
            <person name="Larsson K.H."/>
            <person name="Matsuura K."/>
            <person name="Barry K."/>
            <person name="Labutti K."/>
            <person name="Kuo R."/>
            <person name="Ohm R.A."/>
            <person name="Bhattacharya S.S."/>
            <person name="Shirouzu T."/>
            <person name="Yoshinaga Y."/>
            <person name="Martin F.M."/>
            <person name="Grigoriev I.V."/>
            <person name="Hibbett D.S."/>
        </authorList>
    </citation>
    <scope>NUCLEOTIDE SEQUENCE [LARGE SCALE GENOMIC DNA]</scope>
    <source>
        <strain evidence="1 2">TUFC12733</strain>
    </source>
</reference>
<evidence type="ECO:0000313" key="2">
    <source>
        <dbReference type="Proteomes" id="UP000076738"/>
    </source>
</evidence>
<name>A0A167G2D1_CALVF</name>
<organism evidence="1 2">
    <name type="scientific">Calocera viscosa (strain TUFC12733)</name>
    <dbReference type="NCBI Taxonomy" id="1330018"/>
    <lineage>
        <taxon>Eukaryota</taxon>
        <taxon>Fungi</taxon>
        <taxon>Dikarya</taxon>
        <taxon>Basidiomycota</taxon>
        <taxon>Agaricomycotina</taxon>
        <taxon>Dacrymycetes</taxon>
        <taxon>Dacrymycetales</taxon>
        <taxon>Dacrymycetaceae</taxon>
        <taxon>Calocera</taxon>
    </lineage>
</organism>
<protein>
    <submittedName>
        <fullName evidence="1">Uncharacterized protein</fullName>
    </submittedName>
</protein>
<dbReference type="Proteomes" id="UP000076738">
    <property type="component" value="Unassembled WGS sequence"/>
</dbReference>
<dbReference type="AlphaFoldDB" id="A0A167G2D1"/>